<evidence type="ECO:0008006" key="3">
    <source>
        <dbReference type="Google" id="ProtNLM"/>
    </source>
</evidence>
<sequence length="230" mass="26550">MTDPDFEDQISISALLQGATFFTQFDATSKKFTFKPLNGYKYLDQYEVAITLTDDNKNPQTSVYSLVIQIKQPQQNVQSQQNQQEAPINSPIIQIIDRKRYKCAIKIEQVSKNGYLKLKIQSSNAYAAQIIASALLDTELNVFIEKKSRISIQIEEVIDRNIVSIKLELKNKQLISSGMVRLYDYKIFRNWLFFMSKSWKTSSQILVPFTQACQKAQQLQLLSQFNIQQV</sequence>
<dbReference type="AlphaFoldDB" id="A0A8J8P401"/>
<name>A0A8J8P401_HALGN</name>
<dbReference type="EMBL" id="RRYP01001034">
    <property type="protein sequence ID" value="TNV86503.1"/>
    <property type="molecule type" value="Genomic_DNA"/>
</dbReference>
<evidence type="ECO:0000313" key="2">
    <source>
        <dbReference type="Proteomes" id="UP000785679"/>
    </source>
</evidence>
<protein>
    <recommendedName>
        <fullName evidence="3">Cadherin domain-containing protein</fullName>
    </recommendedName>
</protein>
<accession>A0A8J8P401</accession>
<organism evidence="1 2">
    <name type="scientific">Halteria grandinella</name>
    <dbReference type="NCBI Taxonomy" id="5974"/>
    <lineage>
        <taxon>Eukaryota</taxon>
        <taxon>Sar</taxon>
        <taxon>Alveolata</taxon>
        <taxon>Ciliophora</taxon>
        <taxon>Intramacronucleata</taxon>
        <taxon>Spirotrichea</taxon>
        <taxon>Stichotrichia</taxon>
        <taxon>Sporadotrichida</taxon>
        <taxon>Halteriidae</taxon>
        <taxon>Halteria</taxon>
    </lineage>
</organism>
<keyword evidence="2" id="KW-1185">Reference proteome</keyword>
<reference evidence="1" key="1">
    <citation type="submission" date="2019-06" db="EMBL/GenBank/DDBJ databases">
        <authorList>
            <person name="Zheng W."/>
        </authorList>
    </citation>
    <scope>NUCLEOTIDE SEQUENCE</scope>
    <source>
        <strain evidence="1">QDHG01</strain>
    </source>
</reference>
<proteinExistence type="predicted"/>
<comment type="caution">
    <text evidence="1">The sequence shown here is derived from an EMBL/GenBank/DDBJ whole genome shotgun (WGS) entry which is preliminary data.</text>
</comment>
<evidence type="ECO:0000313" key="1">
    <source>
        <dbReference type="EMBL" id="TNV86503.1"/>
    </source>
</evidence>
<dbReference type="Proteomes" id="UP000785679">
    <property type="component" value="Unassembled WGS sequence"/>
</dbReference>
<gene>
    <name evidence="1" type="ORF">FGO68_gene6798</name>
</gene>